<dbReference type="PANTHER" id="PTHR31157">
    <property type="entry name" value="SCP DOMAIN-CONTAINING PROTEIN"/>
    <property type="match status" value="1"/>
</dbReference>
<comment type="caution">
    <text evidence="2">The sequence shown here is derived from an EMBL/GenBank/DDBJ whole genome shotgun (WGS) entry which is preliminary data.</text>
</comment>
<sequence length="229" mass="25458">MLHHRHLVFFPIALLVSWYYLFFQSSLSVAEPIAKTTLTQTSYLSLLEQEVIAEVNKIRTNPKAYISILKNYRKRFQGKLVKFSNNVYLQTTEGVTAVDEAIAFLQSTRPVGSLTSSKGMSLGAKDHVKDTGAKGAIGHYGSDGSDSATRISRYGVWQTTTGENISYGPYTAQDIVMQLIIDDGVPNRGHRKNMFNPAFKVMGVAYGTHARYKTICVITYAGGYKEKLI</sequence>
<organism evidence="2 3">
    <name type="scientific">Iningainema tapete BLCC-T55</name>
    <dbReference type="NCBI Taxonomy" id="2748662"/>
    <lineage>
        <taxon>Bacteria</taxon>
        <taxon>Bacillati</taxon>
        <taxon>Cyanobacteriota</taxon>
        <taxon>Cyanophyceae</taxon>
        <taxon>Nostocales</taxon>
        <taxon>Scytonemataceae</taxon>
        <taxon>Iningainema tapete</taxon>
    </lineage>
</organism>
<evidence type="ECO:0000313" key="3">
    <source>
        <dbReference type="Proteomes" id="UP000629098"/>
    </source>
</evidence>
<dbReference type="InterPro" id="IPR035940">
    <property type="entry name" value="CAP_sf"/>
</dbReference>
<name>A0A8J6XRM8_9CYAN</name>
<evidence type="ECO:0000313" key="2">
    <source>
        <dbReference type="EMBL" id="MBD2772363.1"/>
    </source>
</evidence>
<dbReference type="SUPFAM" id="SSF55797">
    <property type="entry name" value="PR-1-like"/>
    <property type="match status" value="1"/>
</dbReference>
<reference evidence="2" key="1">
    <citation type="submission" date="2020-09" db="EMBL/GenBank/DDBJ databases">
        <title>Iningainema tapete sp. nov. (Scytonemataceae, Cyanobacteria) from greenhouses in central Florida (USA) produces two types of nodularin with biosynthetic potential for microcystin-LR and anabaenopeptins.</title>
        <authorList>
            <person name="Berthold D.E."/>
            <person name="Lefler F.W."/>
            <person name="Huang I.-S."/>
            <person name="Abdulla H."/>
            <person name="Zimba P.V."/>
            <person name="Laughinghouse H.D. IV."/>
        </authorList>
    </citation>
    <scope>NUCLEOTIDE SEQUENCE</scope>
    <source>
        <strain evidence="2">BLCCT55</strain>
    </source>
</reference>
<feature type="domain" description="SCP" evidence="1">
    <location>
        <begin position="57"/>
        <end position="218"/>
    </location>
</feature>
<evidence type="ECO:0000259" key="1">
    <source>
        <dbReference type="Pfam" id="PF00188"/>
    </source>
</evidence>
<accession>A0A8J6XRM8</accession>
<dbReference type="CDD" id="cd05379">
    <property type="entry name" value="CAP_bacterial"/>
    <property type="match status" value="1"/>
</dbReference>
<dbReference type="EMBL" id="JACXAE010000039">
    <property type="protein sequence ID" value="MBD2772363.1"/>
    <property type="molecule type" value="Genomic_DNA"/>
</dbReference>
<dbReference type="PANTHER" id="PTHR31157:SF1">
    <property type="entry name" value="SCP DOMAIN-CONTAINING PROTEIN"/>
    <property type="match status" value="1"/>
</dbReference>
<gene>
    <name evidence="2" type="ORF">ICL16_09820</name>
</gene>
<protein>
    <submittedName>
        <fullName evidence="2">CAP domain-containing protein</fullName>
    </submittedName>
</protein>
<keyword evidence="3" id="KW-1185">Reference proteome</keyword>
<dbReference type="Pfam" id="PF00188">
    <property type="entry name" value="CAP"/>
    <property type="match status" value="1"/>
</dbReference>
<dbReference type="RefSeq" id="WP_190826827.1">
    <property type="nucleotide sequence ID" value="NZ_CAWPPI010000039.1"/>
</dbReference>
<dbReference type="AlphaFoldDB" id="A0A8J6XRM8"/>
<dbReference type="Gene3D" id="3.40.33.10">
    <property type="entry name" value="CAP"/>
    <property type="match status" value="1"/>
</dbReference>
<dbReference type="Proteomes" id="UP000629098">
    <property type="component" value="Unassembled WGS sequence"/>
</dbReference>
<dbReference type="InterPro" id="IPR014044">
    <property type="entry name" value="CAP_dom"/>
</dbReference>
<proteinExistence type="predicted"/>